<evidence type="ECO:0000313" key="1">
    <source>
        <dbReference type="EMBL" id="BDS06855.1"/>
    </source>
</evidence>
<protein>
    <recommendedName>
        <fullName evidence="2">DUF445 domain-containing protein</fullName>
    </recommendedName>
</protein>
<gene>
    <name evidence="1" type="ORF">NT6N_18950</name>
</gene>
<proteinExistence type="predicted"/>
<dbReference type="AlphaFoldDB" id="A0AAT9FLL0"/>
<dbReference type="KEGG" id="osu:NT6N_18950"/>
<organism evidence="1">
    <name type="scientific">Oceaniferula spumae</name>
    <dbReference type="NCBI Taxonomy" id="2979115"/>
    <lineage>
        <taxon>Bacteria</taxon>
        <taxon>Pseudomonadati</taxon>
        <taxon>Verrucomicrobiota</taxon>
        <taxon>Verrucomicrobiia</taxon>
        <taxon>Verrucomicrobiales</taxon>
        <taxon>Verrucomicrobiaceae</taxon>
        <taxon>Oceaniferula</taxon>
    </lineage>
</organism>
<dbReference type="PANTHER" id="PTHR38442:SF1">
    <property type="entry name" value="INNER MEMBRANE PROTEIN"/>
    <property type="match status" value="1"/>
</dbReference>
<accession>A0AAT9FLL0</accession>
<sequence length="407" mass="45384">MRLAAGGILALMAGLYVIARSYQETWPWLEWLRAFSEAGMVGGLADWFAVTALFRHPLGLPIPHTAVIPREKDRIGAALAHFVRGNFLTADLICKQARELQLVQRMAAWMTKDEQADKLAGQTLHMLPTALDALEKHDTHKLITAKFTEQLRALQPNQLTAKLLTWMLSENRYRQMLAPVLVQLASAISHNKGRIELAAGKKAPLTRVPLIGRISRAIAEDISERTAGSIEAKLIAASEDANEPLWDIIHEQLTAAQEQFESNPELKQQLEKIRDQWLDDPQSGELAERVWQQLRQTLNRDLAREAPKSVTHLAAAIVAVGSAIDHNPELAQKIETTLLDGIEQILNKHGDHIEAMIRDTIEEWDADTLMQKLEQQVGPDLQFIRINGTLIGGLVGVVLHALGNLIW</sequence>
<dbReference type="InterPro" id="IPR007383">
    <property type="entry name" value="DUF445"/>
</dbReference>
<dbReference type="EMBL" id="AP026866">
    <property type="protein sequence ID" value="BDS06855.1"/>
    <property type="molecule type" value="Genomic_DNA"/>
</dbReference>
<name>A0AAT9FLL0_9BACT</name>
<dbReference type="GO" id="GO:0005886">
    <property type="term" value="C:plasma membrane"/>
    <property type="evidence" value="ECO:0007669"/>
    <property type="project" value="TreeGrafter"/>
</dbReference>
<reference evidence="1" key="1">
    <citation type="submission" date="2024-07" db="EMBL/GenBank/DDBJ databases">
        <title>Complete genome sequence of Verrucomicrobiaceae bacterium NT6N.</title>
        <authorList>
            <person name="Huang C."/>
            <person name="Takami H."/>
            <person name="Hamasaki K."/>
        </authorList>
    </citation>
    <scope>NUCLEOTIDE SEQUENCE</scope>
    <source>
        <strain evidence="1">NT6N</strain>
    </source>
</reference>
<dbReference type="PANTHER" id="PTHR38442">
    <property type="entry name" value="INNER MEMBRANE PROTEIN-RELATED"/>
    <property type="match status" value="1"/>
</dbReference>
<dbReference type="Pfam" id="PF04286">
    <property type="entry name" value="DUF445"/>
    <property type="match status" value="1"/>
</dbReference>
<evidence type="ECO:0008006" key="2">
    <source>
        <dbReference type="Google" id="ProtNLM"/>
    </source>
</evidence>